<sequence>MSVVKHTISTILSYLPTVRYTAGTFVIYLPTIAFFWFAKANLGTLPALQFLLIFLLTGHLGGPIALHAQRKSRFLLSSLVFGDETTGTRYLAKIHGQKEINNANKTKGNEDWALDPVYWLFHLAYFTLASLAEECMKYIFVAPCLSSIYQAQIAGQHLQWDNANLWAAAAAGLGFSTWENMHYLRFQLRKPDGGDVLHNAIQRTLLCNSGHIMMVMLSALNFLSLDVRDNPLHIIGSMWQVLSTATLMHGCFNFFCHAMKAMGFLGWFSLKSRFSAFIGFGIQISFLASLSMLILNR</sequence>
<accession>A0AA38XIT9</accession>
<gene>
    <name evidence="2" type="ORF">H2200_002294</name>
</gene>
<name>A0AA38XIT9_9EURO</name>
<keyword evidence="1" id="KW-0812">Transmembrane</keyword>
<dbReference type="GO" id="GO:0008233">
    <property type="term" value="F:peptidase activity"/>
    <property type="evidence" value="ECO:0007669"/>
    <property type="project" value="InterPro"/>
</dbReference>
<dbReference type="InterPro" id="IPR026898">
    <property type="entry name" value="PrsW"/>
</dbReference>
<feature type="transmembrane region" description="Helical" evidence="1">
    <location>
        <begin position="20"/>
        <end position="38"/>
    </location>
</feature>
<dbReference type="Proteomes" id="UP001172673">
    <property type="component" value="Unassembled WGS sequence"/>
</dbReference>
<organism evidence="2 3">
    <name type="scientific">Cladophialophora chaetospira</name>
    <dbReference type="NCBI Taxonomy" id="386627"/>
    <lineage>
        <taxon>Eukaryota</taxon>
        <taxon>Fungi</taxon>
        <taxon>Dikarya</taxon>
        <taxon>Ascomycota</taxon>
        <taxon>Pezizomycotina</taxon>
        <taxon>Eurotiomycetes</taxon>
        <taxon>Chaetothyriomycetidae</taxon>
        <taxon>Chaetothyriales</taxon>
        <taxon>Herpotrichiellaceae</taxon>
        <taxon>Cladophialophora</taxon>
    </lineage>
</organism>
<reference evidence="2" key="1">
    <citation type="submission" date="2022-10" db="EMBL/GenBank/DDBJ databases">
        <title>Culturing micro-colonial fungi from biological soil crusts in the Mojave desert and describing Neophaeococcomyces mojavensis, and introducing the new genera and species Taxawa tesnikishii.</title>
        <authorList>
            <person name="Kurbessoian T."/>
            <person name="Stajich J.E."/>
        </authorList>
    </citation>
    <scope>NUCLEOTIDE SEQUENCE</scope>
    <source>
        <strain evidence="2">TK_41</strain>
    </source>
</reference>
<evidence type="ECO:0000313" key="2">
    <source>
        <dbReference type="EMBL" id="KAJ9614158.1"/>
    </source>
</evidence>
<protein>
    <submittedName>
        <fullName evidence="2">Uncharacterized protein</fullName>
    </submittedName>
</protein>
<keyword evidence="1" id="KW-0472">Membrane</keyword>
<keyword evidence="3" id="KW-1185">Reference proteome</keyword>
<feature type="transmembrane region" description="Helical" evidence="1">
    <location>
        <begin position="50"/>
        <end position="68"/>
    </location>
</feature>
<keyword evidence="1" id="KW-1133">Transmembrane helix</keyword>
<evidence type="ECO:0000313" key="3">
    <source>
        <dbReference type="Proteomes" id="UP001172673"/>
    </source>
</evidence>
<feature type="transmembrane region" description="Helical" evidence="1">
    <location>
        <begin position="276"/>
        <end position="295"/>
    </location>
</feature>
<dbReference type="Pfam" id="PF13367">
    <property type="entry name" value="PrsW-protease"/>
    <property type="match status" value="1"/>
</dbReference>
<comment type="caution">
    <text evidence="2">The sequence shown here is derived from an EMBL/GenBank/DDBJ whole genome shotgun (WGS) entry which is preliminary data.</text>
</comment>
<dbReference type="AlphaFoldDB" id="A0AA38XIT9"/>
<proteinExistence type="predicted"/>
<evidence type="ECO:0000256" key="1">
    <source>
        <dbReference type="SAM" id="Phobius"/>
    </source>
</evidence>
<dbReference type="EMBL" id="JAPDRK010000003">
    <property type="protein sequence ID" value="KAJ9614158.1"/>
    <property type="molecule type" value="Genomic_DNA"/>
</dbReference>